<dbReference type="AlphaFoldDB" id="A0AAE3ZCW4"/>
<dbReference type="InterPro" id="IPR027381">
    <property type="entry name" value="LytR/CpsA/Psr_C"/>
</dbReference>
<keyword evidence="5" id="KW-1185">Reference proteome</keyword>
<evidence type="ECO:0000256" key="2">
    <source>
        <dbReference type="SAM" id="Phobius"/>
    </source>
</evidence>
<feature type="domain" description="LytR/CpsA/Psr regulator C-terminal" evidence="3">
    <location>
        <begin position="134"/>
        <end position="223"/>
    </location>
</feature>
<evidence type="ECO:0000313" key="4">
    <source>
        <dbReference type="EMBL" id="MDR7301560.1"/>
    </source>
</evidence>
<dbReference type="Proteomes" id="UP001180845">
    <property type="component" value="Unassembled WGS sequence"/>
</dbReference>
<evidence type="ECO:0000256" key="1">
    <source>
        <dbReference type="SAM" id="MobiDB-lite"/>
    </source>
</evidence>
<evidence type="ECO:0000313" key="5">
    <source>
        <dbReference type="Proteomes" id="UP001180845"/>
    </source>
</evidence>
<feature type="transmembrane region" description="Helical" evidence="2">
    <location>
        <begin position="15"/>
        <end position="36"/>
    </location>
</feature>
<dbReference type="RefSeq" id="WP_310272261.1">
    <property type="nucleotide sequence ID" value="NZ_JAVDXW010000001.1"/>
</dbReference>
<feature type="region of interest" description="Disordered" evidence="1">
    <location>
        <begin position="42"/>
        <end position="129"/>
    </location>
</feature>
<keyword evidence="2" id="KW-0472">Membrane</keyword>
<keyword evidence="2" id="KW-1133">Transmembrane helix</keyword>
<name>A0AAE3ZCW4_9ACTN</name>
<organism evidence="4 5">
    <name type="scientific">Haloactinomyces albus</name>
    <dbReference type="NCBI Taxonomy" id="1352928"/>
    <lineage>
        <taxon>Bacteria</taxon>
        <taxon>Bacillati</taxon>
        <taxon>Actinomycetota</taxon>
        <taxon>Actinomycetes</taxon>
        <taxon>Actinopolysporales</taxon>
        <taxon>Actinopolysporaceae</taxon>
        <taxon>Haloactinomyces</taxon>
    </lineage>
</organism>
<gene>
    <name evidence="4" type="ORF">JOF55_001741</name>
</gene>
<accession>A0AAE3ZCW4</accession>
<proteinExistence type="predicted"/>
<reference evidence="4" key="1">
    <citation type="submission" date="2023-07" db="EMBL/GenBank/DDBJ databases">
        <title>Sequencing the genomes of 1000 actinobacteria strains.</title>
        <authorList>
            <person name="Klenk H.-P."/>
        </authorList>
    </citation>
    <scope>NUCLEOTIDE SEQUENCE</scope>
    <source>
        <strain evidence="4">DSM 45977</strain>
    </source>
</reference>
<keyword evidence="2" id="KW-0812">Transmembrane</keyword>
<protein>
    <recommendedName>
        <fullName evidence="3">LytR/CpsA/Psr regulator C-terminal domain-containing protein</fullName>
    </recommendedName>
</protein>
<dbReference type="Gene3D" id="3.30.70.2390">
    <property type="match status" value="1"/>
</dbReference>
<feature type="compositionally biased region" description="Low complexity" evidence="1">
    <location>
        <begin position="56"/>
        <end position="67"/>
    </location>
</feature>
<dbReference type="EMBL" id="JAVDXW010000001">
    <property type="protein sequence ID" value="MDR7301560.1"/>
    <property type="molecule type" value="Genomic_DNA"/>
</dbReference>
<comment type="caution">
    <text evidence="4">The sequence shown here is derived from an EMBL/GenBank/DDBJ whole genome shotgun (WGS) entry which is preliminary data.</text>
</comment>
<evidence type="ECO:0000259" key="3">
    <source>
        <dbReference type="Pfam" id="PF13399"/>
    </source>
</evidence>
<dbReference type="Pfam" id="PF13399">
    <property type="entry name" value="LytR_C"/>
    <property type="match status" value="1"/>
</dbReference>
<sequence>MTSGEPPVGPSATKLVGFVLIGLGVLAAVFGVATVVSGGTHSVAQSTSSTPPPSPTAATPASGASPAVPEPSAAPSPERTSQTRSPGGKPGTPGASPNGGRSTAVPAPGKPGQVAPAPDAPGRNTAGAGSDRRIAVRIYNNSMISGLAHRAAEDFRQAGYTVSEIGNYSSGRIPTTTIYYRPGTAEQQQAEAIGARFGARTEPRFDGITDASPGIIVIVTKNYDGAEPGK</sequence>